<dbReference type="InterPro" id="IPR023227">
    <property type="entry name" value="SAM_OH_AdoTrfase_C_sf"/>
</dbReference>
<dbReference type="Pfam" id="PF20257">
    <property type="entry name" value="SAM_HAT_C"/>
    <property type="match status" value="1"/>
</dbReference>
<protein>
    <submittedName>
        <fullName evidence="5">SAM-dependent chlorinase/fluorinase</fullName>
    </submittedName>
</protein>
<dbReference type="Pfam" id="PF01887">
    <property type="entry name" value="SAM_HAT_N"/>
    <property type="match status" value="1"/>
</dbReference>
<dbReference type="InterPro" id="IPR046470">
    <property type="entry name" value="SAM_HAT_C"/>
</dbReference>
<feature type="domain" description="S-adenosyl-l-methionine hydroxide adenosyltransferase C-terminal" evidence="4">
    <location>
        <begin position="166"/>
        <end position="247"/>
    </location>
</feature>
<evidence type="ECO:0000256" key="1">
    <source>
        <dbReference type="ARBA" id="ARBA00022691"/>
    </source>
</evidence>
<keyword evidence="6" id="KW-1185">Reference proteome</keyword>
<dbReference type="PANTHER" id="PTHR35092">
    <property type="entry name" value="CHLORINASE MJ1651"/>
    <property type="match status" value="1"/>
</dbReference>
<evidence type="ECO:0000313" key="5">
    <source>
        <dbReference type="EMBL" id="MBG9375070.1"/>
    </source>
</evidence>
<organism evidence="5 6">
    <name type="scientific">Panacibacter microcysteis</name>
    <dbReference type="NCBI Taxonomy" id="2793269"/>
    <lineage>
        <taxon>Bacteria</taxon>
        <taxon>Pseudomonadati</taxon>
        <taxon>Bacteroidota</taxon>
        <taxon>Chitinophagia</taxon>
        <taxon>Chitinophagales</taxon>
        <taxon>Chitinophagaceae</taxon>
        <taxon>Panacibacter</taxon>
    </lineage>
</organism>
<reference evidence="5" key="1">
    <citation type="submission" date="2020-11" db="EMBL/GenBank/DDBJ databases">
        <title>Bacterial whole genome sequence for Panacibacter sp. DH6.</title>
        <authorList>
            <person name="Le V."/>
            <person name="Ko S."/>
            <person name="Ahn C.-Y."/>
            <person name="Oh H.-M."/>
        </authorList>
    </citation>
    <scope>NUCLEOTIDE SEQUENCE</scope>
    <source>
        <strain evidence="5">DH6</strain>
    </source>
</reference>
<sequence>MPVITLSSDIGLNDYLVGAIKGQLLTAMPDCAIADISHQLTAFDYQQAAYICGNAFGYFPGDTFHIIIVNFFDQHPKRMLLAEYNSQYIICPDNGILTMITQSKPVDIKAIPIPATAKSLLDATKLIADCIKQMITGKKPDTTEVKDIEEKYPMRSAVGTDWIDSQIIFIDNFENVVLNVTKSEFEEIRAGRSFRIVLMRNSEFITRISDNYAAVQPGENLAFFNAGGYLEIAINKGNVAGLFGLQRYANASNMQNRLLYQTVRILFES</sequence>
<proteinExistence type="inferred from homology"/>
<dbReference type="PIRSF" id="PIRSF006779">
    <property type="entry name" value="UCP006779"/>
    <property type="match status" value="1"/>
</dbReference>
<name>A0A931GU69_9BACT</name>
<dbReference type="InterPro" id="IPR002747">
    <property type="entry name" value="SAM_OH_AdoTrfase"/>
</dbReference>
<comment type="similarity">
    <text evidence="2">Belongs to the SAM hydrolase / SAM-dependent halogenase family.</text>
</comment>
<dbReference type="RefSeq" id="WP_196989146.1">
    <property type="nucleotide sequence ID" value="NZ_JADWYR010000001.1"/>
</dbReference>
<comment type="caution">
    <text evidence="5">The sequence shown here is derived from an EMBL/GenBank/DDBJ whole genome shotgun (WGS) entry which is preliminary data.</text>
</comment>
<evidence type="ECO:0000256" key="2">
    <source>
        <dbReference type="ARBA" id="ARBA00024035"/>
    </source>
</evidence>
<evidence type="ECO:0000259" key="3">
    <source>
        <dbReference type="Pfam" id="PF01887"/>
    </source>
</evidence>
<dbReference type="InterPro" id="IPR046469">
    <property type="entry name" value="SAM_HAT_N"/>
</dbReference>
<dbReference type="AlphaFoldDB" id="A0A931GU69"/>
<feature type="domain" description="S-adenosyl-l-methionine hydroxide adenosyltransferase N-terminal" evidence="3">
    <location>
        <begin position="4"/>
        <end position="137"/>
    </location>
</feature>
<evidence type="ECO:0000259" key="4">
    <source>
        <dbReference type="Pfam" id="PF20257"/>
    </source>
</evidence>
<dbReference type="SUPFAM" id="SSF102522">
    <property type="entry name" value="Bacterial fluorinating enzyme, N-terminal domain"/>
    <property type="match status" value="1"/>
</dbReference>
<dbReference type="Proteomes" id="UP000628448">
    <property type="component" value="Unassembled WGS sequence"/>
</dbReference>
<dbReference type="Gene3D" id="3.40.50.10790">
    <property type="entry name" value="S-adenosyl-l-methionine hydroxide adenosyltransferase, N-terminal"/>
    <property type="match status" value="1"/>
</dbReference>
<dbReference type="PANTHER" id="PTHR35092:SF1">
    <property type="entry name" value="CHLORINASE MJ1651"/>
    <property type="match status" value="1"/>
</dbReference>
<dbReference type="EMBL" id="JADWYR010000001">
    <property type="protein sequence ID" value="MBG9375070.1"/>
    <property type="molecule type" value="Genomic_DNA"/>
</dbReference>
<dbReference type="InterPro" id="IPR023228">
    <property type="entry name" value="SAM_OH_AdoTrfase_N_sf"/>
</dbReference>
<accession>A0A931GU69</accession>
<keyword evidence="1" id="KW-0949">S-adenosyl-L-methionine</keyword>
<dbReference type="SUPFAM" id="SSF101852">
    <property type="entry name" value="Bacterial fluorinating enzyme, C-terminal domain"/>
    <property type="match status" value="1"/>
</dbReference>
<evidence type="ECO:0000313" key="6">
    <source>
        <dbReference type="Proteomes" id="UP000628448"/>
    </source>
</evidence>
<dbReference type="Gene3D" id="2.40.30.90">
    <property type="entry name" value="Bacterial fluorinating enzyme like"/>
    <property type="match status" value="1"/>
</dbReference>
<gene>
    <name evidence="5" type="ORF">I5907_02440</name>
</gene>